<feature type="compositionally biased region" description="Acidic residues" evidence="1">
    <location>
        <begin position="815"/>
        <end position="836"/>
    </location>
</feature>
<keyword evidence="4" id="KW-1185">Reference proteome</keyword>
<reference evidence="3 4" key="1">
    <citation type="journal article" date="2018" name="New Phytol.">
        <title>Phylogenomics of Endogonaceae and evolution of mycorrhizas within Mucoromycota.</title>
        <authorList>
            <person name="Chang Y."/>
            <person name="Desiro A."/>
            <person name="Na H."/>
            <person name="Sandor L."/>
            <person name="Lipzen A."/>
            <person name="Clum A."/>
            <person name="Barry K."/>
            <person name="Grigoriev I.V."/>
            <person name="Martin F.M."/>
            <person name="Stajich J.E."/>
            <person name="Smith M.E."/>
            <person name="Bonito G."/>
            <person name="Spatafora J.W."/>
        </authorList>
    </citation>
    <scope>NUCLEOTIDE SEQUENCE [LARGE SCALE GENOMIC DNA]</scope>
    <source>
        <strain evidence="3 4">AD002</strain>
    </source>
</reference>
<gene>
    <name evidence="3" type="ORF">BC938DRAFT_471441</name>
</gene>
<evidence type="ECO:0000313" key="4">
    <source>
        <dbReference type="Proteomes" id="UP000274822"/>
    </source>
</evidence>
<evidence type="ECO:0000313" key="3">
    <source>
        <dbReference type="EMBL" id="RUS25935.1"/>
    </source>
</evidence>
<accession>A0A433Q844</accession>
<dbReference type="InterPro" id="IPR018631">
    <property type="entry name" value="AAA-ATPase-like_dom"/>
</dbReference>
<name>A0A433Q844_9FUNG</name>
<feature type="region of interest" description="Disordered" evidence="1">
    <location>
        <begin position="812"/>
        <end position="836"/>
    </location>
</feature>
<dbReference type="InterPro" id="IPR027417">
    <property type="entry name" value="P-loop_NTPase"/>
</dbReference>
<sequence>MAPPKVWIMLVDYEWEEVELTEAQHIAGLKAEIKRALTPKIIREKYDKLTQRLIDGEISDVQYQTFLDLSRASVNISLVAVNFKAVLKENECYNREKHLDPLKEAATLLSPQLSLLDVLRGFKVDGTDQIDANNMDTVRKLFCENIWVFVYLPNEFERTWKKPRLDEDMSPFLTWFFSNWLFTPQCKRPKLLPPVPKTQDIITEGNFGIYAGRDVPIGTDNFEAIVTEDCSFVDKTLLISEFLQCTTRVSLVVRPRRFGKTTNLTMLKNFFACPIEPDNKERRQELFRDSKIWREERKLFDEHFCKYPVISFSLKAEHPCETWEKMEKDIRLMIAGLYEEHKYVYSALSNARKLRFNDVLNADPKLDSWGRTLKELSEYLKAYYNRRCIVLIDEYDYPLDVAFHHGFYETARDFFKSLLGSLLKVSILDSPAGAITEWLLLTVATAVIAFLVGVMRVAKAGYLSDFNNVMVYGMFNTRFSDKFGFTEEEVAILLRHHQKTDMEGVKKWYDGYGATNNISLYNPWSVISYIQLGVLDTHWVDTATTETIQRLIWHSRTTFKESAAELIEGETIERKLLNNLSYNDLSRNSDDALWTLLYYSGYLSHKNDLSNTGASTSDAQHSTPCDAVPMKLCIPNAEVANEWRRWLQISNAPPLSSVVDALLNGHLKKFHQFLSDTVIEALSFNDVGGSKAGKKSESFYHGFSLGWLIDARFRGCTIKSNREAGLGRSDGHIEHQERRQAAIMEFKIDRGNGTMKKKAEEALSQIERKEYRREVSSGIEQLVEVGIAFKGKFVMITGKVYKKEDGKWLEKDGYEGEIDGLEEDEDGDENMDMDDQ</sequence>
<protein>
    <recommendedName>
        <fullName evidence="2">AAA-ATPase-like domain-containing protein</fullName>
    </recommendedName>
</protein>
<dbReference type="PANTHER" id="PTHR34825:SF1">
    <property type="entry name" value="AAA-ATPASE-LIKE DOMAIN-CONTAINING PROTEIN"/>
    <property type="match status" value="1"/>
</dbReference>
<evidence type="ECO:0000256" key="1">
    <source>
        <dbReference type="SAM" id="MobiDB-lite"/>
    </source>
</evidence>
<dbReference type="Pfam" id="PF09820">
    <property type="entry name" value="AAA-ATPase_like"/>
    <property type="match status" value="1"/>
</dbReference>
<feature type="domain" description="AAA-ATPase-like" evidence="2">
    <location>
        <begin position="216"/>
        <end position="424"/>
    </location>
</feature>
<evidence type="ECO:0000259" key="2">
    <source>
        <dbReference type="Pfam" id="PF09820"/>
    </source>
</evidence>
<dbReference type="EMBL" id="RBNJ01011611">
    <property type="protein sequence ID" value="RUS25935.1"/>
    <property type="molecule type" value="Genomic_DNA"/>
</dbReference>
<dbReference type="InterPro" id="IPR012547">
    <property type="entry name" value="PDDEXK_9"/>
</dbReference>
<organism evidence="3 4">
    <name type="scientific">Jimgerdemannia flammicorona</name>
    <dbReference type="NCBI Taxonomy" id="994334"/>
    <lineage>
        <taxon>Eukaryota</taxon>
        <taxon>Fungi</taxon>
        <taxon>Fungi incertae sedis</taxon>
        <taxon>Mucoromycota</taxon>
        <taxon>Mucoromycotina</taxon>
        <taxon>Endogonomycetes</taxon>
        <taxon>Endogonales</taxon>
        <taxon>Endogonaceae</taxon>
        <taxon>Jimgerdemannia</taxon>
    </lineage>
</organism>
<comment type="caution">
    <text evidence="3">The sequence shown here is derived from an EMBL/GenBank/DDBJ whole genome shotgun (WGS) entry which is preliminary data.</text>
</comment>
<proteinExistence type="predicted"/>
<dbReference type="AlphaFoldDB" id="A0A433Q844"/>
<dbReference type="PANTHER" id="PTHR34825">
    <property type="entry name" value="CONSERVED PROTEIN, WITH A WEAK D-GALACTARATE DEHYDRATASE/ALTRONATE HYDROLASE DOMAIN"/>
    <property type="match status" value="1"/>
</dbReference>
<dbReference type="Proteomes" id="UP000274822">
    <property type="component" value="Unassembled WGS sequence"/>
</dbReference>
<dbReference type="Pfam" id="PF08011">
    <property type="entry name" value="PDDEXK_9"/>
    <property type="match status" value="1"/>
</dbReference>
<dbReference type="SUPFAM" id="SSF52540">
    <property type="entry name" value="P-loop containing nucleoside triphosphate hydrolases"/>
    <property type="match status" value="1"/>
</dbReference>